<keyword evidence="1" id="KW-0472">Membrane</keyword>
<name>A0A3G5A9C5_9VIRU</name>
<dbReference type="EMBL" id="MK072383">
    <property type="protein sequence ID" value="AYV82433.1"/>
    <property type="molecule type" value="Genomic_DNA"/>
</dbReference>
<evidence type="ECO:0000256" key="1">
    <source>
        <dbReference type="SAM" id="Phobius"/>
    </source>
</evidence>
<proteinExistence type="predicted"/>
<evidence type="ECO:0008006" key="3">
    <source>
        <dbReference type="Google" id="ProtNLM"/>
    </source>
</evidence>
<gene>
    <name evidence="2" type="ORF">Hyperionvirus1_12</name>
</gene>
<keyword evidence="1" id="KW-1133">Transmembrane helix</keyword>
<sequence length="391" mass="44180">MTFCKEKVTCGCEMDVHWFFCRSLFRACFILFLIPGIIMLGFGVSQFLDATQYNNQYVQTTEYFETWKYNYYQELGDLSAPAINFDAIPKPNNTLVLCDTITSDFLLSGTYTQTQCLENVCIQQGGCLPSNYVCESSICLIQQQQEVCAAQMALIGCTVTYSLKTLYACPNYPTEVITECAQTCPDIQCTGYGSRNCTNCTQSGLRVFNFEKNTYLTIAGQFRYSANNLIVNSSQLYTFECTDPQNCGIVQLLPTMNLQGHIVDYACWWQGCVPNAIEPITFYYDINDPSQTINDLTSTDGPITSITFGVIFTFVAVMTLIISLFYCCGICGTIWSVPERFNWWEYYCCCQWCDPPPIQQKPRSVITPQPMYPTITPTAPSLPTIHLEIHS</sequence>
<organism evidence="2">
    <name type="scientific">Hyperionvirus sp</name>
    <dbReference type="NCBI Taxonomy" id="2487770"/>
    <lineage>
        <taxon>Viruses</taxon>
        <taxon>Varidnaviria</taxon>
        <taxon>Bamfordvirae</taxon>
        <taxon>Nucleocytoviricota</taxon>
        <taxon>Megaviricetes</taxon>
        <taxon>Imitervirales</taxon>
        <taxon>Mimiviridae</taxon>
        <taxon>Klosneuvirinae</taxon>
    </lineage>
</organism>
<feature type="transmembrane region" description="Helical" evidence="1">
    <location>
        <begin position="306"/>
        <end position="335"/>
    </location>
</feature>
<feature type="transmembrane region" description="Helical" evidence="1">
    <location>
        <begin position="24"/>
        <end position="48"/>
    </location>
</feature>
<accession>A0A3G5A9C5</accession>
<reference evidence="2" key="1">
    <citation type="submission" date="2018-10" db="EMBL/GenBank/DDBJ databases">
        <title>Hidden diversity of soil giant viruses.</title>
        <authorList>
            <person name="Schulz F."/>
            <person name="Alteio L."/>
            <person name="Goudeau D."/>
            <person name="Ryan E.M."/>
            <person name="Malmstrom R.R."/>
            <person name="Blanchard J."/>
            <person name="Woyke T."/>
        </authorList>
    </citation>
    <scope>NUCLEOTIDE SEQUENCE</scope>
    <source>
        <strain evidence="2">HYV1</strain>
    </source>
</reference>
<keyword evidence="1" id="KW-0812">Transmembrane</keyword>
<protein>
    <recommendedName>
        <fullName evidence="3">Transmembrane protein</fullName>
    </recommendedName>
</protein>
<evidence type="ECO:0000313" key="2">
    <source>
        <dbReference type="EMBL" id="AYV82433.1"/>
    </source>
</evidence>